<organism evidence="2 3">
    <name type="scientific">Elasticomyces elasticus</name>
    <dbReference type="NCBI Taxonomy" id="574655"/>
    <lineage>
        <taxon>Eukaryota</taxon>
        <taxon>Fungi</taxon>
        <taxon>Dikarya</taxon>
        <taxon>Ascomycota</taxon>
        <taxon>Pezizomycotina</taxon>
        <taxon>Dothideomycetes</taxon>
        <taxon>Dothideomycetidae</taxon>
        <taxon>Mycosphaerellales</taxon>
        <taxon>Teratosphaeriaceae</taxon>
        <taxon>Elasticomyces</taxon>
    </lineage>
</organism>
<sequence>MFSATNRVKRRSRSQLEYALLKSSKNEKSVRSELLSWLDERTLRCLRAASPITRDMVDSQSGRVFKSLYVRTPLDEDVPNWEFGNVAGFCQSLTITVEERMSSHSSWNEETKKTREGSRSVWWHAKTSAFDTRASNRLTARLSRPFAQLLETEQTAHQLASRQWTSIFAQCPEVRRLTLRVKGDPQWPGRTEVEDTLIAIRQVLEQTSLTYLHEILFNPIQINGVVHLRWSGLASFSATPSLPPLPTTKPFWQNLQILSIHLVNPFIPVSPITPAQTLMFKKILYDYLRSFTPTLRTFRFVWLDVEGPSPMTLHLEEGLAYGEREPLRWQALEELWLGNIMHPQRTFDNVTSQAPRLKRFMVLRNTSRNSRPDYDVEKQVAEIWYNYLPQIIQRAVSRNGNISALSSLPRLSGRVADSSVADLEPISDTMKASKKSRKVAKADLDPAKPESRQKVGRTSTPSKELVNPNSSTNVSRTSRIGVTDSELGDVSRTSRDVTIMLDTTSIPAQAMQRMRERMQRRGQLDEQVFEGRGE</sequence>
<feature type="region of interest" description="Disordered" evidence="1">
    <location>
        <begin position="504"/>
        <end position="534"/>
    </location>
</feature>
<feature type="compositionally biased region" description="Basic and acidic residues" evidence="1">
    <location>
        <begin position="513"/>
        <end position="534"/>
    </location>
</feature>
<feature type="compositionally biased region" description="Basic and acidic residues" evidence="1">
    <location>
        <begin position="440"/>
        <end position="453"/>
    </location>
</feature>
<dbReference type="Proteomes" id="UP001310594">
    <property type="component" value="Unassembled WGS sequence"/>
</dbReference>
<feature type="region of interest" description="Disordered" evidence="1">
    <location>
        <begin position="431"/>
        <end position="477"/>
    </location>
</feature>
<evidence type="ECO:0000313" key="3">
    <source>
        <dbReference type="Proteomes" id="UP001310594"/>
    </source>
</evidence>
<evidence type="ECO:0000256" key="1">
    <source>
        <dbReference type="SAM" id="MobiDB-lite"/>
    </source>
</evidence>
<feature type="compositionally biased region" description="Polar residues" evidence="1">
    <location>
        <begin position="456"/>
        <end position="477"/>
    </location>
</feature>
<dbReference type="EMBL" id="JAVRQU010000004">
    <property type="protein sequence ID" value="KAK5704214.1"/>
    <property type="molecule type" value="Genomic_DNA"/>
</dbReference>
<dbReference type="AlphaFoldDB" id="A0AAN7WGH0"/>
<proteinExistence type="predicted"/>
<accession>A0AAN7WGH0</accession>
<reference evidence="2" key="1">
    <citation type="submission" date="2023-08" db="EMBL/GenBank/DDBJ databases">
        <title>Black Yeasts Isolated from many extreme environments.</title>
        <authorList>
            <person name="Coleine C."/>
            <person name="Stajich J.E."/>
            <person name="Selbmann L."/>
        </authorList>
    </citation>
    <scope>NUCLEOTIDE SEQUENCE</scope>
    <source>
        <strain evidence="2">CCFEE 5810</strain>
    </source>
</reference>
<protein>
    <submittedName>
        <fullName evidence="2">Uncharacterized protein</fullName>
    </submittedName>
</protein>
<comment type="caution">
    <text evidence="2">The sequence shown here is derived from an EMBL/GenBank/DDBJ whole genome shotgun (WGS) entry which is preliminary data.</text>
</comment>
<gene>
    <name evidence="2" type="ORF">LTR97_003228</name>
</gene>
<evidence type="ECO:0000313" key="2">
    <source>
        <dbReference type="EMBL" id="KAK5704214.1"/>
    </source>
</evidence>
<name>A0AAN7WGH0_9PEZI</name>